<dbReference type="STRING" id="644352.J3NW18"/>
<proteinExistence type="predicted"/>
<feature type="region of interest" description="Disordered" evidence="1">
    <location>
        <begin position="1194"/>
        <end position="1213"/>
    </location>
</feature>
<dbReference type="OrthoDB" id="5242853at2759"/>
<feature type="compositionally biased region" description="Basic residues" evidence="1">
    <location>
        <begin position="1203"/>
        <end position="1213"/>
    </location>
</feature>
<keyword evidence="4" id="KW-1185">Reference proteome</keyword>
<dbReference type="HOGENOM" id="CLU_007966_0_0_1"/>
<dbReference type="RefSeq" id="XP_009221548.1">
    <property type="nucleotide sequence ID" value="XM_009223284.1"/>
</dbReference>
<reference evidence="3" key="5">
    <citation type="submission" date="2018-04" db="UniProtKB">
        <authorList>
            <consortium name="EnsemblFungi"/>
        </authorList>
    </citation>
    <scope>IDENTIFICATION</scope>
    <source>
        <strain evidence="3">R3-111a-1</strain>
    </source>
</reference>
<dbReference type="EMBL" id="GL385397">
    <property type="protein sequence ID" value="EJT75548.1"/>
    <property type="molecule type" value="Genomic_DNA"/>
</dbReference>
<evidence type="ECO:0000313" key="4">
    <source>
        <dbReference type="Proteomes" id="UP000006039"/>
    </source>
</evidence>
<evidence type="ECO:0008006" key="5">
    <source>
        <dbReference type="Google" id="ProtNLM"/>
    </source>
</evidence>
<protein>
    <recommendedName>
        <fullName evidence="5">Fungal N-terminal domain-containing protein</fullName>
    </recommendedName>
</protein>
<dbReference type="AlphaFoldDB" id="J3NW18"/>
<evidence type="ECO:0000256" key="1">
    <source>
        <dbReference type="SAM" id="MobiDB-lite"/>
    </source>
</evidence>
<dbReference type="GeneID" id="20345939"/>
<dbReference type="Proteomes" id="UP000006039">
    <property type="component" value="Unassembled WGS sequence"/>
</dbReference>
<reference evidence="3" key="4">
    <citation type="journal article" date="2015" name="G3 (Bethesda)">
        <title>Genome sequences of three phytopathogenic species of the Magnaporthaceae family of fungi.</title>
        <authorList>
            <person name="Okagaki L.H."/>
            <person name="Nunes C.C."/>
            <person name="Sailsbery J."/>
            <person name="Clay B."/>
            <person name="Brown D."/>
            <person name="John T."/>
            <person name="Oh Y."/>
            <person name="Young N."/>
            <person name="Fitzgerald M."/>
            <person name="Haas B.J."/>
            <person name="Zeng Q."/>
            <person name="Young S."/>
            <person name="Adiconis X."/>
            <person name="Fan L."/>
            <person name="Levin J.Z."/>
            <person name="Mitchell T.K."/>
            <person name="Okubara P.A."/>
            <person name="Farman M.L."/>
            <person name="Kohn L.M."/>
            <person name="Birren B."/>
            <person name="Ma L.-J."/>
            <person name="Dean R.A."/>
        </authorList>
    </citation>
    <scope>NUCLEOTIDE SEQUENCE</scope>
    <source>
        <strain evidence="3">R3-111a-1</strain>
    </source>
</reference>
<sequence length="1252" mass="141157">MADPLSALGVATAGLELGLVAAKSILGAAKLIRELKDAPKEASEMVDDLTHAAARIGSLSSITSDLTPEQHARLYRPIAEFNAATESLVGRLEVLTAGKGQNDRKRGAFKRTMNRALYLQMRDDVRAERVRLDRLDQEVKGELQVILAESQGLIREHVARTLSFAQDTIGPDVKATRAATTAIQDGLDSGFRQTRTHIDSELAYHSESVHRKLDLLTLGFFMSLKQDRGLAMLQRAAGSSSDPASMLERLVATDHSGPGGGPEPRAKDKDALAQQAAWQLGRYPSALGEACDGVRTESRRRKMRCWCRPSVETRSAAGGILRFEAERSARHLPDCPRNAPSSWRYSLSFRLAPFLNKAIQLTLGATSGAGGWSLAPPIRVVPRVRAVDSPVYRLFDAYKDIPRYESRDPTSVEAVMSKLKQLHRGLEECLQKRPTSFYEIIELEWTDVTVWDCVWRLLEDLRNGTSTSDMRDPRVRVFHEAVALAHLLCRYGVDPAEEQGVYQGYGALEIAWALEIQASAWGDGNGHQVYNAMRGLSALDACGRGGWTAASPYERRHYLRQHPDLRIYLEGELSELTVLLMAGHSPKDLSRLKSFDQQQLKTEVFFGMDTDEERTPGWGPDQYYNASAAEMALGWPDGLEYVVGLGCEIRPALYLSLLQRDPEGLRRILRTPTAIFSPRESPSLLEVAASSGCEAIQAAAVELASRRRMLNDYALKILEPDHCAEYGLRPGKLLVRHSAQVFETITGDYYAAKVPENLICHSEFSTYEFLLRVDPYRWFEYADSCSLDPLFQAGFDDVDAPDGSGETILFKWCMRPCPKPLDMPDTHISLWLLRHGENRAFPAGPVLENQSYPGAQFQIAGLLGIEHLKHTANINRPKAMTQLALRAKATLTPPDATVADGCVCYCSSSPECSTRGSCASRGCCSPEGCRPHCMFRMLTGKTPTPSVHGDGLARVTAATMRRSRNRLLHRWGRWCEMSGMDQEEYYLQACRLELFDRLDMAHTCCLSRMGSGDARLLRRRACPDEEERAEMREEDEESARQLEAILQQYRLARWKHRRTSLYTRKGRSSAICFWDLWWGAVDVVLPLTAEDDPQHRHVGAFSQVIGEHFRTAQRILDYIFHVHRAQRITFIASRPRSRGAMKRLANIRRERIDAVMEKRVKSMRRKCKREGAAWWLPGHLESKMRQSLKRIRQFRETDEKGRPGQRSKRGRTCGRAIKAIRHRRETQVKLKYGRWFLWVGFQKWAKALEGLF</sequence>
<reference evidence="2" key="3">
    <citation type="submission" date="2010-09" db="EMBL/GenBank/DDBJ databases">
        <title>Annotation of Gaeumannomyces graminis var. tritici R3-111a-1.</title>
        <authorList>
            <consortium name="The Broad Institute Genome Sequencing Platform"/>
            <person name="Ma L.-J."/>
            <person name="Dead R."/>
            <person name="Young S.K."/>
            <person name="Zeng Q."/>
            <person name="Gargeya S."/>
            <person name="Fitzgerald M."/>
            <person name="Haas B."/>
            <person name="Abouelleil A."/>
            <person name="Alvarado L."/>
            <person name="Arachchi H.M."/>
            <person name="Berlin A."/>
            <person name="Brown A."/>
            <person name="Chapman S.B."/>
            <person name="Chen Z."/>
            <person name="Dunbar C."/>
            <person name="Freedman E."/>
            <person name="Gearin G."/>
            <person name="Gellesch M."/>
            <person name="Goldberg J."/>
            <person name="Griggs A."/>
            <person name="Gujja S."/>
            <person name="Heiman D."/>
            <person name="Howarth C."/>
            <person name="Larson L."/>
            <person name="Lui A."/>
            <person name="MacDonald P.J.P."/>
            <person name="Mehta T."/>
            <person name="Montmayeur A."/>
            <person name="Murphy C."/>
            <person name="Neiman D."/>
            <person name="Pearson M."/>
            <person name="Priest M."/>
            <person name="Roberts A."/>
            <person name="Saif S."/>
            <person name="Shea T."/>
            <person name="Shenoy N."/>
            <person name="Sisk P."/>
            <person name="Stolte C."/>
            <person name="Sykes S."/>
            <person name="Yandava C."/>
            <person name="Wortman J."/>
            <person name="Nusbaum C."/>
            <person name="Birren B."/>
        </authorList>
    </citation>
    <scope>NUCLEOTIDE SEQUENCE</scope>
    <source>
        <strain evidence="2">R3-111a-1</strain>
    </source>
</reference>
<accession>J3NW18</accession>
<name>J3NW18_GAET3</name>
<dbReference type="eggNOG" id="ENOG502SNST">
    <property type="taxonomic scope" value="Eukaryota"/>
</dbReference>
<dbReference type="VEuPathDB" id="FungiDB:GGTG_05481"/>
<dbReference type="EnsemblFungi" id="EJT75548">
    <property type="protein sequence ID" value="EJT75548"/>
    <property type="gene ID" value="GGTG_05481"/>
</dbReference>
<evidence type="ECO:0000313" key="2">
    <source>
        <dbReference type="EMBL" id="EJT75548.1"/>
    </source>
</evidence>
<evidence type="ECO:0000313" key="3">
    <source>
        <dbReference type="EnsemblFungi" id="EJT75548"/>
    </source>
</evidence>
<gene>
    <name evidence="3" type="primary">20345939</name>
    <name evidence="2" type="ORF">GGTG_05481</name>
</gene>
<organism evidence="2">
    <name type="scientific">Gaeumannomyces tritici (strain R3-111a-1)</name>
    <name type="common">Wheat and barley take-all root rot fungus</name>
    <name type="synonym">Gaeumannomyces graminis var. tritici</name>
    <dbReference type="NCBI Taxonomy" id="644352"/>
    <lineage>
        <taxon>Eukaryota</taxon>
        <taxon>Fungi</taxon>
        <taxon>Dikarya</taxon>
        <taxon>Ascomycota</taxon>
        <taxon>Pezizomycotina</taxon>
        <taxon>Sordariomycetes</taxon>
        <taxon>Sordariomycetidae</taxon>
        <taxon>Magnaporthales</taxon>
        <taxon>Magnaporthaceae</taxon>
        <taxon>Gaeumannomyces</taxon>
    </lineage>
</organism>
<reference evidence="2" key="2">
    <citation type="submission" date="2010-07" db="EMBL/GenBank/DDBJ databases">
        <authorList>
            <consortium name="The Broad Institute Genome Sequencing Platform"/>
            <consortium name="Broad Institute Genome Sequencing Center for Infectious Disease"/>
            <person name="Ma L.-J."/>
            <person name="Dead R."/>
            <person name="Young S."/>
            <person name="Zeng Q."/>
            <person name="Koehrsen M."/>
            <person name="Alvarado L."/>
            <person name="Berlin A."/>
            <person name="Chapman S.B."/>
            <person name="Chen Z."/>
            <person name="Freedman E."/>
            <person name="Gellesch M."/>
            <person name="Goldberg J."/>
            <person name="Griggs A."/>
            <person name="Gujja S."/>
            <person name="Heilman E.R."/>
            <person name="Heiman D."/>
            <person name="Hepburn T."/>
            <person name="Howarth C."/>
            <person name="Jen D."/>
            <person name="Larson L."/>
            <person name="Mehta T."/>
            <person name="Neiman D."/>
            <person name="Pearson M."/>
            <person name="Roberts A."/>
            <person name="Saif S."/>
            <person name="Shea T."/>
            <person name="Shenoy N."/>
            <person name="Sisk P."/>
            <person name="Stolte C."/>
            <person name="Sykes S."/>
            <person name="Walk T."/>
            <person name="White J."/>
            <person name="Yandava C."/>
            <person name="Haas B."/>
            <person name="Nusbaum C."/>
            <person name="Birren B."/>
        </authorList>
    </citation>
    <scope>NUCLEOTIDE SEQUENCE</scope>
    <source>
        <strain evidence="2">R3-111a-1</strain>
    </source>
</reference>
<reference evidence="4" key="1">
    <citation type="submission" date="2010-07" db="EMBL/GenBank/DDBJ databases">
        <title>The genome sequence of Gaeumannomyces graminis var. tritici strain R3-111a-1.</title>
        <authorList>
            <consortium name="The Broad Institute Genome Sequencing Platform"/>
            <person name="Ma L.-J."/>
            <person name="Dead R."/>
            <person name="Young S."/>
            <person name="Zeng Q."/>
            <person name="Koehrsen M."/>
            <person name="Alvarado L."/>
            <person name="Berlin A."/>
            <person name="Chapman S.B."/>
            <person name="Chen Z."/>
            <person name="Freedman E."/>
            <person name="Gellesch M."/>
            <person name="Goldberg J."/>
            <person name="Griggs A."/>
            <person name="Gujja S."/>
            <person name="Heilman E.R."/>
            <person name="Heiman D."/>
            <person name="Hepburn T."/>
            <person name="Howarth C."/>
            <person name="Jen D."/>
            <person name="Larson L."/>
            <person name="Mehta T."/>
            <person name="Neiman D."/>
            <person name="Pearson M."/>
            <person name="Roberts A."/>
            <person name="Saif S."/>
            <person name="Shea T."/>
            <person name="Shenoy N."/>
            <person name="Sisk P."/>
            <person name="Stolte C."/>
            <person name="Sykes S."/>
            <person name="Walk T."/>
            <person name="White J."/>
            <person name="Yandava C."/>
            <person name="Haas B."/>
            <person name="Nusbaum C."/>
            <person name="Birren B."/>
        </authorList>
    </citation>
    <scope>NUCLEOTIDE SEQUENCE [LARGE SCALE GENOMIC DNA]</scope>
    <source>
        <strain evidence="4">R3-111a-1</strain>
    </source>
</reference>